<organism evidence="2 3">
    <name type="scientific">Pristionchus mayeri</name>
    <dbReference type="NCBI Taxonomy" id="1317129"/>
    <lineage>
        <taxon>Eukaryota</taxon>
        <taxon>Metazoa</taxon>
        <taxon>Ecdysozoa</taxon>
        <taxon>Nematoda</taxon>
        <taxon>Chromadorea</taxon>
        <taxon>Rhabditida</taxon>
        <taxon>Rhabditina</taxon>
        <taxon>Diplogasteromorpha</taxon>
        <taxon>Diplogasteroidea</taxon>
        <taxon>Neodiplogasteridae</taxon>
        <taxon>Pristionchus</taxon>
    </lineage>
</organism>
<keyword evidence="3" id="KW-1185">Reference proteome</keyword>
<feature type="transmembrane region" description="Helical" evidence="1">
    <location>
        <begin position="37"/>
        <end position="63"/>
    </location>
</feature>
<reference evidence="3" key="1">
    <citation type="submission" date="2022-10" db="EMBL/GenBank/DDBJ databases">
        <title>Genome assembly of Pristionchus species.</title>
        <authorList>
            <person name="Yoshida K."/>
            <person name="Sommer R.J."/>
        </authorList>
    </citation>
    <scope>NUCLEOTIDE SEQUENCE [LARGE SCALE GENOMIC DNA]</scope>
    <source>
        <strain evidence="3">RS5460</strain>
    </source>
</reference>
<proteinExistence type="predicted"/>
<evidence type="ECO:0000313" key="3">
    <source>
        <dbReference type="Proteomes" id="UP001328107"/>
    </source>
</evidence>
<name>A0AAN5HYB5_9BILA</name>
<accession>A0AAN5HYB5</accession>
<dbReference type="Proteomes" id="UP001328107">
    <property type="component" value="Unassembled WGS sequence"/>
</dbReference>
<comment type="caution">
    <text evidence="2">The sequence shown here is derived from an EMBL/GenBank/DDBJ whole genome shotgun (WGS) entry which is preliminary data.</text>
</comment>
<dbReference type="AlphaFoldDB" id="A0AAN5HYB5"/>
<keyword evidence="1" id="KW-1133">Transmembrane helix</keyword>
<keyword evidence="1" id="KW-0812">Transmembrane</keyword>
<evidence type="ECO:0000313" key="2">
    <source>
        <dbReference type="EMBL" id="GMR45432.1"/>
    </source>
</evidence>
<feature type="non-terminal residue" evidence="2">
    <location>
        <position position="1"/>
    </location>
</feature>
<keyword evidence="1" id="KW-0472">Membrane</keyword>
<evidence type="ECO:0000256" key="1">
    <source>
        <dbReference type="SAM" id="Phobius"/>
    </source>
</evidence>
<dbReference type="EMBL" id="BTRK01000004">
    <property type="protein sequence ID" value="GMR45432.1"/>
    <property type="molecule type" value="Genomic_DNA"/>
</dbReference>
<evidence type="ECO:0008006" key="4">
    <source>
        <dbReference type="Google" id="ProtNLM"/>
    </source>
</evidence>
<protein>
    <recommendedName>
        <fullName evidence="4">G protein-coupled receptor</fullName>
    </recommendedName>
</protein>
<sequence length="137" mass="15244">LEFDKHAFVPFQCSFTDIILQMSQISKVSAEQTKKSCVILSLQLSISILFLTIPLVIIAIGMLSERIVSFEVSFVLCDAPALACAQHDINRTESILSKICHQAMPIDASKNLSYGSDISGRFVYYWIVNQSFGCCEI</sequence>
<gene>
    <name evidence="2" type="ORF">PMAYCL1PPCAC_15627</name>
</gene>